<keyword evidence="2" id="KW-0294">Fucose metabolism</keyword>
<keyword evidence="1" id="KW-0808">Transferase</keyword>
<keyword evidence="3" id="KW-0119">Carbohydrate metabolism</keyword>
<dbReference type="GO" id="GO:0046922">
    <property type="term" value="F:peptide-O-fucosyltransferase activity"/>
    <property type="evidence" value="ECO:0007669"/>
    <property type="project" value="InterPro"/>
</dbReference>
<organism evidence="5 6">
    <name type="scientific">Agrocybe chaxingu</name>
    <dbReference type="NCBI Taxonomy" id="84603"/>
    <lineage>
        <taxon>Eukaryota</taxon>
        <taxon>Fungi</taxon>
        <taxon>Dikarya</taxon>
        <taxon>Basidiomycota</taxon>
        <taxon>Agaricomycotina</taxon>
        <taxon>Agaricomycetes</taxon>
        <taxon>Agaricomycetidae</taxon>
        <taxon>Agaricales</taxon>
        <taxon>Agaricineae</taxon>
        <taxon>Strophariaceae</taxon>
        <taxon>Agrocybe</taxon>
    </lineage>
</organism>
<evidence type="ECO:0000256" key="1">
    <source>
        <dbReference type="ARBA" id="ARBA00022679"/>
    </source>
</evidence>
<proteinExistence type="predicted"/>
<name>A0A9W8K3G5_9AGAR</name>
<dbReference type="InterPro" id="IPR045130">
    <property type="entry name" value="OFUT2-like"/>
</dbReference>
<dbReference type="EMBL" id="JANKHO010000330">
    <property type="protein sequence ID" value="KAJ3511387.1"/>
    <property type="molecule type" value="Genomic_DNA"/>
</dbReference>
<dbReference type="Gene3D" id="3.40.50.11350">
    <property type="match status" value="1"/>
</dbReference>
<sequence>MAETSGYLRLPSSSEEAKHRRTVSFDADGLFFKARRRHLYTACLSLVVVSLVSIVASSFWTTRSSSYPVQEEGIQTPAVQEPIQQLDKWHSLNYLKGAPTDSLRDNLRPDVKYISSWISAGWTNDVMTYINLIYLGFLTKRAPIIAMFTPSHIGGHVPPVDFGEVFDVPRLRDALQMPVIEWHEVKNRNSGVLDEIGCWDTWQAVQDREHYPRRSVVPDLLKLDISYTKAPSWIKVIPNYEHDQHSSFSALATLAFPETRNENAVEPMESPQHRAKLPTDQHLLCYDYLYYVCSHQPFEFDYDYSPAWLFVGQHMHWTPRLESLADQYVRSAFGVQEEAETPPYIGIHIRHGDFANWCGTVPIEECFAPISVIARRVEEVKLEILERRGIEVNHVIMTSDERNATWWEEVTAQGWFGIDHSKTVELYGAWYPVLIDAVIQSGGIGFVGTDRSTMSVLARRRVQSWRDGAVRTLKWGRSDSDDH</sequence>
<dbReference type="CDD" id="cd11296">
    <property type="entry name" value="O-FucT_like"/>
    <property type="match status" value="1"/>
</dbReference>
<evidence type="ECO:0000256" key="3">
    <source>
        <dbReference type="ARBA" id="ARBA00023277"/>
    </source>
</evidence>
<evidence type="ECO:0000313" key="5">
    <source>
        <dbReference type="EMBL" id="KAJ3511387.1"/>
    </source>
</evidence>
<dbReference type="PANTHER" id="PTHR13398:SF0">
    <property type="entry name" value="GDP-FUCOSE PROTEIN O-FUCOSYLTRANSFERASE 2"/>
    <property type="match status" value="1"/>
</dbReference>
<feature type="transmembrane region" description="Helical" evidence="4">
    <location>
        <begin position="39"/>
        <end position="60"/>
    </location>
</feature>
<dbReference type="GO" id="GO:0006004">
    <property type="term" value="P:fucose metabolic process"/>
    <property type="evidence" value="ECO:0007669"/>
    <property type="project" value="UniProtKB-KW"/>
</dbReference>
<dbReference type="OrthoDB" id="423313at2759"/>
<keyword evidence="4" id="KW-1133">Transmembrane helix</keyword>
<dbReference type="AlphaFoldDB" id="A0A9W8K3G5"/>
<dbReference type="PANTHER" id="PTHR13398">
    <property type="entry name" value="GDP-FUCOSE PROTEIN O-FUCOSYLTRANSFERASE 2"/>
    <property type="match status" value="1"/>
</dbReference>
<evidence type="ECO:0000256" key="4">
    <source>
        <dbReference type="SAM" id="Phobius"/>
    </source>
</evidence>
<evidence type="ECO:0000256" key="2">
    <source>
        <dbReference type="ARBA" id="ARBA00023253"/>
    </source>
</evidence>
<comment type="caution">
    <text evidence="5">The sequence shown here is derived from an EMBL/GenBank/DDBJ whole genome shotgun (WGS) entry which is preliminary data.</text>
</comment>
<keyword evidence="4" id="KW-0812">Transmembrane</keyword>
<keyword evidence="4" id="KW-0472">Membrane</keyword>
<reference evidence="5" key="1">
    <citation type="submission" date="2022-07" db="EMBL/GenBank/DDBJ databases">
        <title>Genome Sequence of Agrocybe chaxingu.</title>
        <authorList>
            <person name="Buettner E."/>
        </authorList>
    </citation>
    <scope>NUCLEOTIDE SEQUENCE</scope>
    <source>
        <strain evidence="5">MP-N11</strain>
    </source>
</reference>
<dbReference type="Proteomes" id="UP001148786">
    <property type="component" value="Unassembled WGS sequence"/>
</dbReference>
<accession>A0A9W8K3G5</accession>
<keyword evidence="6" id="KW-1185">Reference proteome</keyword>
<evidence type="ECO:0000313" key="6">
    <source>
        <dbReference type="Proteomes" id="UP001148786"/>
    </source>
</evidence>
<gene>
    <name evidence="5" type="ORF">NLJ89_g4122</name>
</gene>
<protein>
    <submittedName>
        <fullName evidence="5">Uncharacterized protein</fullName>
    </submittedName>
</protein>